<evidence type="ECO:0000313" key="1">
    <source>
        <dbReference type="EMBL" id="KAA0696354.1"/>
    </source>
</evidence>
<dbReference type="AlphaFoldDB" id="A0A7V7GVV7"/>
<gene>
    <name evidence="1" type="ORF">DT594_03085</name>
</gene>
<comment type="caution">
    <text evidence="1">The sequence shown here is derived from an EMBL/GenBank/DDBJ whole genome shotgun (WGS) entry which is preliminary data.</text>
</comment>
<dbReference type="RefSeq" id="WP_149331321.1">
    <property type="nucleotide sequence ID" value="NZ_QOVF01000001.1"/>
</dbReference>
<dbReference type="EMBL" id="QOVF01000001">
    <property type="protein sequence ID" value="KAA0696354.1"/>
    <property type="molecule type" value="Genomic_DNA"/>
</dbReference>
<dbReference type="PROSITE" id="PS51257">
    <property type="entry name" value="PROKAR_LIPOPROTEIN"/>
    <property type="match status" value="1"/>
</dbReference>
<accession>A0A7V7GVV7</accession>
<dbReference type="OrthoDB" id="282364at2"/>
<proteinExistence type="predicted"/>
<evidence type="ECO:0008006" key="3">
    <source>
        <dbReference type="Google" id="ProtNLM"/>
    </source>
</evidence>
<sequence>MTKLGLFLFIGFAGMLGGCSTGSSQFSSSRMDYNQALQETEQKELLLNIVRLRYNEPPAFLQVTGISSQFEFTSELLIGGETDGDGRLEVFSPEAAISFSSSPTVTFSPQQEKEFTRQIMAPVGPETLYRLIEYGWGLERVFGLMVRRINDVGTPVGLEREALEVPTEQLDVFRKLGLWQRTHQLELALVSRSVGVLDGYFIHELGLDDLTALREKGYGLIREEDGYTLTEEKESLELIVSAPLAGSADWLSLADRLNLDGQAGTYRIDPMRNSQQNSFQLTVALRSPLEMMAFLSRGVSIPASHHTDRVAPDWPIPDGLEFFHVHASQQKPSDVYLAVEHLGTWFYIPKDDLESRRTLGLMSSLIRQEVQAGGAENLPVLTLPVGR</sequence>
<protein>
    <recommendedName>
        <fullName evidence="3">Lipoprotein</fullName>
    </recommendedName>
</protein>
<name>A0A7V7GVV7_9GAMM</name>
<evidence type="ECO:0000313" key="2">
    <source>
        <dbReference type="Proteomes" id="UP000463138"/>
    </source>
</evidence>
<organism evidence="1 2">
    <name type="scientific">Halopseudomonas laoshanensis</name>
    <dbReference type="NCBI Taxonomy" id="2268758"/>
    <lineage>
        <taxon>Bacteria</taxon>
        <taxon>Pseudomonadati</taxon>
        <taxon>Pseudomonadota</taxon>
        <taxon>Gammaproteobacteria</taxon>
        <taxon>Pseudomonadales</taxon>
        <taxon>Pseudomonadaceae</taxon>
        <taxon>Halopseudomonas</taxon>
    </lineage>
</organism>
<reference evidence="1 2" key="1">
    <citation type="submission" date="2018-07" db="EMBL/GenBank/DDBJ databases">
        <title>Pseudomonas laoshanensis sp. nov., isolated from soil.</title>
        <authorList>
            <person name="Sun J."/>
            <person name="Yu L."/>
            <person name="Wang M."/>
            <person name="Zhang C."/>
        </authorList>
    </citation>
    <scope>NUCLEOTIDE SEQUENCE [LARGE SCALE GENOMIC DNA]</scope>
    <source>
        <strain evidence="1 2">Y22</strain>
    </source>
</reference>
<dbReference type="Proteomes" id="UP000463138">
    <property type="component" value="Unassembled WGS sequence"/>
</dbReference>
<keyword evidence="2" id="KW-1185">Reference proteome</keyword>